<accession>A0A4Q4KP63</accession>
<protein>
    <submittedName>
        <fullName evidence="1">Uncharacterized protein</fullName>
    </submittedName>
</protein>
<dbReference type="EMBL" id="SETE01000003">
    <property type="protein sequence ID" value="RYM33769.1"/>
    <property type="molecule type" value="Genomic_DNA"/>
</dbReference>
<organism evidence="1 2">
    <name type="scientific">Brumimicrobium glaciale</name>
    <dbReference type="NCBI Taxonomy" id="200475"/>
    <lineage>
        <taxon>Bacteria</taxon>
        <taxon>Pseudomonadati</taxon>
        <taxon>Bacteroidota</taxon>
        <taxon>Flavobacteriia</taxon>
        <taxon>Flavobacteriales</taxon>
        <taxon>Crocinitomicaceae</taxon>
        <taxon>Brumimicrobium</taxon>
    </lineage>
</organism>
<evidence type="ECO:0000313" key="2">
    <source>
        <dbReference type="Proteomes" id="UP000293952"/>
    </source>
</evidence>
<name>A0A4Q4KP63_9FLAO</name>
<evidence type="ECO:0000313" key="1">
    <source>
        <dbReference type="EMBL" id="RYM33769.1"/>
    </source>
</evidence>
<dbReference type="OrthoDB" id="1422031at2"/>
<dbReference type="RefSeq" id="WP_130093210.1">
    <property type="nucleotide sequence ID" value="NZ_SETE01000003.1"/>
</dbReference>
<sequence length="222" mass="23933">MNTTKFITLASMLFLGLTISSCKKEGCTDSAATNYSSEADKDDGSCIYAQTPPAGNAIDGNPKVKYTIDGVSVSQEANMTFFSATGASKNIGQSTTDAVWSSYLYDDVEQYAIFDVSKGVLTYPNGSLSDSEFYDYFMPGTYTYADLSEEGVSIEIGSPNGINYSSNDGPQAGSTFEIVSRKQVQVGFEIQVKVHIKFSCKVYRGGDVKTITNGVYIGNFSQ</sequence>
<gene>
    <name evidence="1" type="ORF">ERX46_07315</name>
</gene>
<dbReference type="Proteomes" id="UP000293952">
    <property type="component" value="Unassembled WGS sequence"/>
</dbReference>
<keyword evidence="2" id="KW-1185">Reference proteome</keyword>
<comment type="caution">
    <text evidence="1">The sequence shown here is derived from an EMBL/GenBank/DDBJ whole genome shotgun (WGS) entry which is preliminary data.</text>
</comment>
<dbReference type="AlphaFoldDB" id="A0A4Q4KP63"/>
<proteinExistence type="predicted"/>
<reference evidence="1 2" key="1">
    <citation type="submission" date="2019-02" db="EMBL/GenBank/DDBJ databases">
        <title>Genome sequence of the sea-ice species Brumimicrobium glaciale.</title>
        <authorList>
            <person name="Bowman J.P."/>
        </authorList>
    </citation>
    <scope>NUCLEOTIDE SEQUENCE [LARGE SCALE GENOMIC DNA]</scope>
    <source>
        <strain evidence="1 2">IC156</strain>
    </source>
</reference>
<dbReference type="PROSITE" id="PS51257">
    <property type="entry name" value="PROKAR_LIPOPROTEIN"/>
    <property type="match status" value="1"/>
</dbReference>